<dbReference type="GO" id="GO:0005975">
    <property type="term" value="P:carbohydrate metabolic process"/>
    <property type="evidence" value="ECO:0007669"/>
    <property type="project" value="InterPro"/>
</dbReference>
<dbReference type="InterPro" id="IPR014718">
    <property type="entry name" value="GH-type_carb-bd"/>
</dbReference>
<dbReference type="GO" id="GO:0030246">
    <property type="term" value="F:carbohydrate binding"/>
    <property type="evidence" value="ECO:0007669"/>
    <property type="project" value="InterPro"/>
</dbReference>
<dbReference type="CDD" id="cd09024">
    <property type="entry name" value="Aldose_epim_lacX"/>
    <property type="match status" value="1"/>
</dbReference>
<keyword evidence="2" id="KW-1185">Reference proteome</keyword>
<dbReference type="InterPro" id="IPR011013">
    <property type="entry name" value="Gal_mutarotase_sf_dom"/>
</dbReference>
<dbReference type="RefSeq" id="WP_106749924.1">
    <property type="nucleotide sequence ID" value="NZ_CP027668.1"/>
</dbReference>
<dbReference type="Gene3D" id="2.70.98.10">
    <property type="match status" value="1"/>
</dbReference>
<reference evidence="1 2" key="1">
    <citation type="submission" date="2018-03" db="EMBL/GenBank/DDBJ databases">
        <title>Genome sequencing of Phreatobacter sp.</title>
        <authorList>
            <person name="Kim S.-J."/>
            <person name="Heo J."/>
            <person name="Kwon S.-W."/>
        </authorList>
    </citation>
    <scope>NUCLEOTIDE SEQUENCE [LARGE SCALE GENOMIC DNA]</scope>
    <source>
        <strain evidence="1 2">S-12</strain>
    </source>
</reference>
<gene>
    <name evidence="1" type="ORF">C6569_16650</name>
</gene>
<organism evidence="1 2">
    <name type="scientific">Phreatobacter cathodiphilus</name>
    <dbReference type="NCBI Taxonomy" id="1868589"/>
    <lineage>
        <taxon>Bacteria</taxon>
        <taxon>Pseudomonadati</taxon>
        <taxon>Pseudomonadota</taxon>
        <taxon>Alphaproteobacteria</taxon>
        <taxon>Hyphomicrobiales</taxon>
        <taxon>Phreatobacteraceae</taxon>
        <taxon>Phreatobacter</taxon>
    </lineage>
</organism>
<dbReference type="InterPro" id="IPR008183">
    <property type="entry name" value="Aldose_1/G6P_1-epimerase"/>
</dbReference>
<dbReference type="GO" id="GO:0016853">
    <property type="term" value="F:isomerase activity"/>
    <property type="evidence" value="ECO:0007669"/>
    <property type="project" value="InterPro"/>
</dbReference>
<name>A0A2S0NEF4_9HYPH</name>
<dbReference type="InterPro" id="IPR037481">
    <property type="entry name" value="LacX"/>
</dbReference>
<dbReference type="AlphaFoldDB" id="A0A2S0NEF4"/>
<accession>A0A2S0NEF4</accession>
<sequence>MITLVRDGQRAVVSPLGAELKAWSVDGNELLWPGDAAWWSASAPVLFPIVGWARDGMIRVDGVARPMGVHGFAAASRFRQVAGDGAASTLELGADDATFAIYPFPFRLSVTHALTDAGLVTELAVANEGDRPMPYALGLHPGFRWPLSGNRRAGHAVIFAEPEEPSVPVIAPGGLFSPERRPVPLDGRGLALTDALFAAEALCFLGARSTSWTLEAPDGARLTMALEGFPHLALWSKPGAPFVCLEAWTGHGDPVGFSGDLADKPSMRLLAPGATDSVRMSLAFTPR</sequence>
<protein>
    <submittedName>
        <fullName evidence="1">Aldose epimerase</fullName>
    </submittedName>
</protein>
<dbReference type="OrthoDB" id="9795355at2"/>
<dbReference type="EMBL" id="CP027668">
    <property type="protein sequence ID" value="AVO46554.1"/>
    <property type="molecule type" value="Genomic_DNA"/>
</dbReference>
<evidence type="ECO:0000313" key="2">
    <source>
        <dbReference type="Proteomes" id="UP000237889"/>
    </source>
</evidence>
<dbReference type="SUPFAM" id="SSF74650">
    <property type="entry name" value="Galactose mutarotase-like"/>
    <property type="match status" value="1"/>
</dbReference>
<dbReference type="KEGG" id="phr:C6569_16650"/>
<proteinExistence type="predicted"/>
<dbReference type="Proteomes" id="UP000237889">
    <property type="component" value="Chromosome"/>
</dbReference>
<evidence type="ECO:0000313" key="1">
    <source>
        <dbReference type="EMBL" id="AVO46554.1"/>
    </source>
</evidence>
<dbReference type="Pfam" id="PF01263">
    <property type="entry name" value="Aldose_epim"/>
    <property type="match status" value="1"/>
</dbReference>